<accession>A0A9D1F7B0</accession>
<dbReference type="InterPro" id="IPR018392">
    <property type="entry name" value="LysM"/>
</dbReference>
<dbReference type="SUPFAM" id="SSF54106">
    <property type="entry name" value="LysM domain"/>
    <property type="match status" value="1"/>
</dbReference>
<dbReference type="PROSITE" id="PS51782">
    <property type="entry name" value="LYSM"/>
    <property type="match status" value="1"/>
</dbReference>
<organism evidence="2 3">
    <name type="scientific">Candidatus Scybalocola faecigallinarum</name>
    <dbReference type="NCBI Taxonomy" id="2840941"/>
    <lineage>
        <taxon>Bacteria</taxon>
        <taxon>Bacillati</taxon>
        <taxon>Bacillota</taxon>
        <taxon>Clostridia</taxon>
        <taxon>Lachnospirales</taxon>
        <taxon>Lachnospiraceae</taxon>
        <taxon>Lachnospiraceae incertae sedis</taxon>
        <taxon>Candidatus Scybalocola (ex Gilroy et al. 2021)</taxon>
    </lineage>
</organism>
<proteinExistence type="predicted"/>
<dbReference type="SMART" id="SM00257">
    <property type="entry name" value="LysM"/>
    <property type="match status" value="1"/>
</dbReference>
<reference evidence="2" key="2">
    <citation type="journal article" date="2021" name="PeerJ">
        <title>Extensive microbial diversity within the chicken gut microbiome revealed by metagenomics and culture.</title>
        <authorList>
            <person name="Gilroy R."/>
            <person name="Ravi A."/>
            <person name="Getino M."/>
            <person name="Pursley I."/>
            <person name="Horton D.L."/>
            <person name="Alikhan N.F."/>
            <person name="Baker D."/>
            <person name="Gharbi K."/>
            <person name="Hall N."/>
            <person name="Watson M."/>
            <person name="Adriaenssens E.M."/>
            <person name="Foster-Nyarko E."/>
            <person name="Jarju S."/>
            <person name="Secka A."/>
            <person name="Antonio M."/>
            <person name="Oren A."/>
            <person name="Chaudhuri R.R."/>
            <person name="La Ragione R."/>
            <person name="Hildebrand F."/>
            <person name="Pallen M.J."/>
        </authorList>
    </citation>
    <scope>NUCLEOTIDE SEQUENCE</scope>
    <source>
        <strain evidence="2">CHK178-757</strain>
    </source>
</reference>
<name>A0A9D1F7B0_9FIRM</name>
<evidence type="ECO:0000313" key="2">
    <source>
        <dbReference type="EMBL" id="HIS48744.1"/>
    </source>
</evidence>
<feature type="domain" description="LysM" evidence="1">
    <location>
        <begin position="471"/>
        <end position="514"/>
    </location>
</feature>
<dbReference type="Pfam" id="PF01476">
    <property type="entry name" value="LysM"/>
    <property type="match status" value="1"/>
</dbReference>
<gene>
    <name evidence="2" type="ORF">IAB46_14575</name>
</gene>
<evidence type="ECO:0000313" key="3">
    <source>
        <dbReference type="Proteomes" id="UP000823927"/>
    </source>
</evidence>
<dbReference type="Pfam" id="PF12673">
    <property type="entry name" value="SipL"/>
    <property type="match status" value="3"/>
</dbReference>
<dbReference type="Proteomes" id="UP000823927">
    <property type="component" value="Unassembled WGS sequence"/>
</dbReference>
<reference evidence="2" key="1">
    <citation type="submission" date="2020-10" db="EMBL/GenBank/DDBJ databases">
        <authorList>
            <person name="Gilroy R."/>
        </authorList>
    </citation>
    <scope>NUCLEOTIDE SEQUENCE</scope>
    <source>
        <strain evidence="2">CHK178-757</strain>
    </source>
</reference>
<sequence length="530" mass="59858">MEIIKKRIRTNQFKGRAFTQVTLDDDFNVPDVRPDIDKIIQENGDIKITEVRVMEGKVSIHGKLDFAVLYISGYDARPIHHMDGSIDFEEVVNMDNVAEGDDVKVSWDMEDLRTSLINSRKLSVRSIISLSLSASCIVEIEAAQKVSDPAGICTRSRRIDTSQIHIQKKDTFRIKDEISVPANKPNILEILWNAAALDNLDIRLVDDKISLRGELEIFVMYSSEEEKNPLQFFNTSVGFSGNLECHGAKEEMIGHITAKIIHTEIEVRRDADMEARNVGIEVVLELEMAVYEDESVEILKDVYALDRKLTPVYRPVVFDNILMKNQSNVRLHQRIKIKNDQAKILQICQAGGHIKIDRTQINESGILVEGVVYVQILYVAADDKVPVNAIKGMVPFSSQIEIPDMDDSCTYEIAPVLEQVSSNMQDSEEIEIKMMLVLSAIVFKRVKADIIEEIREEPADEAMAEQMPGIIGYIVRPGDELWTLAKNFNTTTDEIMAANGLEQEQLAVRQKLVIMRRICSDHASSQNAND</sequence>
<comment type="caution">
    <text evidence="2">The sequence shown here is derived from an EMBL/GenBank/DDBJ whole genome shotgun (WGS) entry which is preliminary data.</text>
</comment>
<dbReference type="InterPro" id="IPR024300">
    <property type="entry name" value="SipL_SPOCS_dom"/>
</dbReference>
<dbReference type="InterPro" id="IPR036779">
    <property type="entry name" value="LysM_dom_sf"/>
</dbReference>
<dbReference type="AlphaFoldDB" id="A0A9D1F7B0"/>
<dbReference type="Gene3D" id="3.10.350.10">
    <property type="entry name" value="LysM domain"/>
    <property type="match status" value="1"/>
</dbReference>
<evidence type="ECO:0000259" key="1">
    <source>
        <dbReference type="PROSITE" id="PS51782"/>
    </source>
</evidence>
<dbReference type="EMBL" id="DVIT01000062">
    <property type="protein sequence ID" value="HIS48744.1"/>
    <property type="molecule type" value="Genomic_DNA"/>
</dbReference>
<dbReference type="CDD" id="cd00118">
    <property type="entry name" value="LysM"/>
    <property type="match status" value="1"/>
</dbReference>
<protein>
    <submittedName>
        <fullName evidence="2">DUF3794 domain-containing protein</fullName>
    </submittedName>
</protein>